<keyword evidence="11" id="KW-1185">Reference proteome</keyword>
<evidence type="ECO:0000256" key="4">
    <source>
        <dbReference type="ARBA" id="ARBA00023002"/>
    </source>
</evidence>
<gene>
    <name evidence="9" type="primary">pcpD</name>
    <name evidence="10" type="ORF">C0Z16_25980</name>
    <name evidence="9" type="ORF">LMG27174_05455</name>
</gene>
<protein>
    <submittedName>
        <fullName evidence="10">Oxidoreductase</fullName>
    </submittedName>
    <submittedName>
        <fullName evidence="9">Tetrachlorobenzoquinone reductase</fullName>
        <ecNumber evidence="9">1.1.1.404</ecNumber>
    </submittedName>
</protein>
<evidence type="ECO:0000313" key="11">
    <source>
        <dbReference type="Proteomes" id="UP000235659"/>
    </source>
</evidence>
<dbReference type="Gene3D" id="3.40.50.80">
    <property type="entry name" value="Nucleotide-binding domain of ferredoxin-NADP reductase (FNR) module"/>
    <property type="match status" value="1"/>
</dbReference>
<dbReference type="AlphaFoldDB" id="A0A2N7WC01"/>
<evidence type="ECO:0000313" key="9">
    <source>
        <dbReference type="EMBL" id="CAB3726997.1"/>
    </source>
</evidence>
<keyword evidence="5" id="KW-0408">Iron</keyword>
<dbReference type="InterPro" id="IPR017927">
    <property type="entry name" value="FAD-bd_FR_type"/>
</dbReference>
<evidence type="ECO:0000313" key="12">
    <source>
        <dbReference type="Proteomes" id="UP000494205"/>
    </source>
</evidence>
<dbReference type="PROSITE" id="PS51384">
    <property type="entry name" value="FAD_FR"/>
    <property type="match status" value="1"/>
</dbReference>
<keyword evidence="2" id="KW-0001">2Fe-2S</keyword>
<keyword evidence="6" id="KW-0411">Iron-sulfur</keyword>
<dbReference type="Pfam" id="PF00111">
    <property type="entry name" value="Fer2"/>
    <property type="match status" value="1"/>
</dbReference>
<dbReference type="InterPro" id="IPR001433">
    <property type="entry name" value="OxRdtase_FAD/NAD-bd"/>
</dbReference>
<feature type="domain" description="2Fe-2S ferredoxin-type" evidence="7">
    <location>
        <begin position="233"/>
        <end position="318"/>
    </location>
</feature>
<dbReference type="EMBL" id="PNXY01000022">
    <property type="protein sequence ID" value="PMS26921.1"/>
    <property type="molecule type" value="Genomic_DNA"/>
</dbReference>
<evidence type="ECO:0000313" key="10">
    <source>
        <dbReference type="EMBL" id="PMS26921.1"/>
    </source>
</evidence>
<dbReference type="Pfam" id="PF00175">
    <property type="entry name" value="NAD_binding_1"/>
    <property type="match status" value="1"/>
</dbReference>
<keyword evidence="4 9" id="KW-0560">Oxidoreductase</keyword>
<dbReference type="OrthoDB" id="544091at2"/>
<dbReference type="GO" id="GO:0051537">
    <property type="term" value="F:2 iron, 2 sulfur cluster binding"/>
    <property type="evidence" value="ECO:0007669"/>
    <property type="project" value="UniProtKB-KW"/>
</dbReference>
<reference evidence="10 11" key="1">
    <citation type="submission" date="2018-01" db="EMBL/GenBank/DDBJ databases">
        <title>Whole genome analyses suggest that Burkholderia sensu lato contains two further novel genera in the rhizoxinica-symbiotica group Mycetohabitans gen. nov., and Trinickia gen. nov.: implications for the evolution of diazotrophy and nodulation in the Burkholderiaceae.</title>
        <authorList>
            <person name="Estrada-de los Santos P."/>
            <person name="Palmer M."/>
            <person name="Chavez-Ramirez B."/>
            <person name="Beukes C."/>
            <person name="Steenkamp E.T."/>
            <person name="Hirsch A.M."/>
            <person name="Manyaka P."/>
            <person name="Maluk M."/>
            <person name="Lafos M."/>
            <person name="Crook M."/>
            <person name="Gross E."/>
            <person name="Simon M.F."/>
            <person name="Bueno dos Reis Junior F."/>
            <person name="Poole P.S."/>
            <person name="Venter S.N."/>
            <person name="James E.K."/>
        </authorList>
    </citation>
    <scope>NUCLEOTIDE SEQUENCE [LARGE SCALE GENOMIC DNA]</scope>
    <source>
        <strain evidence="10 11">WSM 3937</strain>
    </source>
</reference>
<evidence type="ECO:0000256" key="2">
    <source>
        <dbReference type="ARBA" id="ARBA00022714"/>
    </source>
</evidence>
<proteinExistence type="predicted"/>
<dbReference type="CDD" id="cd00207">
    <property type="entry name" value="fer2"/>
    <property type="match status" value="1"/>
</dbReference>
<dbReference type="Gene3D" id="2.40.30.10">
    <property type="entry name" value="Translation factors"/>
    <property type="match status" value="1"/>
</dbReference>
<dbReference type="PROSITE" id="PS51085">
    <property type="entry name" value="2FE2S_FER_2"/>
    <property type="match status" value="1"/>
</dbReference>
<reference evidence="9 12" key="2">
    <citation type="submission" date="2020-04" db="EMBL/GenBank/DDBJ databases">
        <authorList>
            <person name="De Canck E."/>
        </authorList>
    </citation>
    <scope>NUCLEOTIDE SEQUENCE [LARGE SCALE GENOMIC DNA]</scope>
    <source>
        <strain evidence="9 12">LMG 27174</strain>
    </source>
</reference>
<dbReference type="PANTHER" id="PTHR47354">
    <property type="entry name" value="NADH OXIDOREDUCTASE HCR"/>
    <property type="match status" value="1"/>
</dbReference>
<sequence>MIEVVVTALRDEAQGVLGIELRAADGALLPPFEPGAHVDVHLPGGLTRQYSLCNDASETARYCIGVGLSALSRGGSAYVHEKLREGDRLMIGEPRALFRLSPDAARHRFIAGGIGITPILAMIRWCARHALPWELHYCVRSRLNAAYLHELSLLGGHVHLYADDEEAVHLPRDVGPMMCDLDPTEHVYCCGPGGLMDAVAAQGERLGLPPQRQHFERFTAPVSAVQTSSDSAFTVVLARQGVRCNVEADESILGSLERHGICPPFSCREGLCRSCEVVLLAGEADHRDYVLSDDEQRLNKSLIICVSRANSRELIIDL</sequence>
<keyword evidence="3" id="KW-0479">Metal-binding</keyword>
<evidence type="ECO:0000259" key="8">
    <source>
        <dbReference type="PROSITE" id="PS51384"/>
    </source>
</evidence>
<dbReference type="SUPFAM" id="SSF52343">
    <property type="entry name" value="Ferredoxin reductase-like, C-terminal NADP-linked domain"/>
    <property type="match status" value="1"/>
</dbReference>
<dbReference type="InterPro" id="IPR001041">
    <property type="entry name" value="2Fe-2S_ferredoxin-type"/>
</dbReference>
<dbReference type="EC" id="1.1.1.404" evidence="9"/>
<dbReference type="InterPro" id="IPR017938">
    <property type="entry name" value="Riboflavin_synthase-like_b-brl"/>
</dbReference>
<dbReference type="RefSeq" id="WP_102634930.1">
    <property type="nucleotide sequence ID" value="NZ_CADIJZ010000024.1"/>
</dbReference>
<accession>A0A2N7WC01</accession>
<name>A0A2N7WC01_9BURK</name>
<evidence type="ECO:0000259" key="7">
    <source>
        <dbReference type="PROSITE" id="PS51085"/>
    </source>
</evidence>
<dbReference type="SUPFAM" id="SSF54292">
    <property type="entry name" value="2Fe-2S ferredoxin-like"/>
    <property type="match status" value="1"/>
</dbReference>
<evidence type="ECO:0000256" key="3">
    <source>
        <dbReference type="ARBA" id="ARBA00022723"/>
    </source>
</evidence>
<dbReference type="InterPro" id="IPR012675">
    <property type="entry name" value="Beta-grasp_dom_sf"/>
</dbReference>
<dbReference type="InterPro" id="IPR050415">
    <property type="entry name" value="MRET"/>
</dbReference>
<feature type="domain" description="FAD-binding FR-type" evidence="8">
    <location>
        <begin position="1"/>
        <end position="101"/>
    </location>
</feature>
<dbReference type="EMBL" id="CADIJZ010000024">
    <property type="protein sequence ID" value="CAB3726997.1"/>
    <property type="molecule type" value="Genomic_DNA"/>
</dbReference>
<dbReference type="GO" id="GO:0046872">
    <property type="term" value="F:metal ion binding"/>
    <property type="evidence" value="ECO:0007669"/>
    <property type="project" value="UniProtKB-KW"/>
</dbReference>
<evidence type="ECO:0000256" key="1">
    <source>
        <dbReference type="ARBA" id="ARBA00022630"/>
    </source>
</evidence>
<dbReference type="InterPro" id="IPR036010">
    <property type="entry name" value="2Fe-2S_ferredoxin-like_sf"/>
</dbReference>
<keyword evidence="1" id="KW-0285">Flavoprotein</keyword>
<dbReference type="Proteomes" id="UP000494205">
    <property type="component" value="Unassembled WGS sequence"/>
</dbReference>
<dbReference type="SUPFAM" id="SSF63380">
    <property type="entry name" value="Riboflavin synthase domain-like"/>
    <property type="match status" value="1"/>
</dbReference>
<evidence type="ECO:0000256" key="5">
    <source>
        <dbReference type="ARBA" id="ARBA00023004"/>
    </source>
</evidence>
<dbReference type="Proteomes" id="UP000235659">
    <property type="component" value="Unassembled WGS sequence"/>
</dbReference>
<dbReference type="PRINTS" id="PR00409">
    <property type="entry name" value="PHDIOXRDTASE"/>
</dbReference>
<dbReference type="InterPro" id="IPR039261">
    <property type="entry name" value="FNR_nucleotide-bd"/>
</dbReference>
<dbReference type="Gene3D" id="3.10.20.30">
    <property type="match status" value="1"/>
</dbReference>
<dbReference type="GO" id="GO:0016491">
    <property type="term" value="F:oxidoreductase activity"/>
    <property type="evidence" value="ECO:0007669"/>
    <property type="project" value="UniProtKB-KW"/>
</dbReference>
<organism evidence="9 12">
    <name type="scientific">Paraburkholderia rhynchosiae</name>
    <dbReference type="NCBI Taxonomy" id="487049"/>
    <lineage>
        <taxon>Bacteria</taxon>
        <taxon>Pseudomonadati</taxon>
        <taxon>Pseudomonadota</taxon>
        <taxon>Betaproteobacteria</taxon>
        <taxon>Burkholderiales</taxon>
        <taxon>Burkholderiaceae</taxon>
        <taxon>Paraburkholderia</taxon>
    </lineage>
</organism>
<dbReference type="PANTHER" id="PTHR47354:SF1">
    <property type="entry name" value="CARNITINE MONOOXYGENASE REDUCTASE SUBUNIT"/>
    <property type="match status" value="1"/>
</dbReference>
<dbReference type="CDD" id="cd06185">
    <property type="entry name" value="PDR_like"/>
    <property type="match status" value="1"/>
</dbReference>
<evidence type="ECO:0000256" key="6">
    <source>
        <dbReference type="ARBA" id="ARBA00023014"/>
    </source>
</evidence>